<dbReference type="Pfam" id="PF22725">
    <property type="entry name" value="GFO_IDH_MocA_C3"/>
    <property type="match status" value="1"/>
</dbReference>
<feature type="domain" description="GFO/IDH/MocA-like oxidoreductase" evidence="2">
    <location>
        <begin position="132"/>
        <end position="254"/>
    </location>
</feature>
<dbReference type="PANTHER" id="PTHR43249:SF1">
    <property type="entry name" value="D-GLUCOSIDE 3-DEHYDROGENASE"/>
    <property type="match status" value="1"/>
</dbReference>
<dbReference type="PANTHER" id="PTHR43249">
    <property type="entry name" value="UDP-N-ACETYL-2-AMINO-2-DEOXY-D-GLUCURONATE OXIDASE"/>
    <property type="match status" value="1"/>
</dbReference>
<dbReference type="eggNOG" id="COG0673">
    <property type="taxonomic scope" value="Bacteria"/>
</dbReference>
<reference evidence="3 4" key="1">
    <citation type="submission" date="2007-01" db="EMBL/GenBank/DDBJ databases">
        <authorList>
            <person name="Haygood M."/>
            <person name="Podell S."/>
            <person name="Anderson C."/>
            <person name="Hopkinson B."/>
            <person name="Roe K."/>
            <person name="Barbeau K."/>
            <person name="Gaasterland T."/>
            <person name="Ferriera S."/>
            <person name="Johnson J."/>
            <person name="Kravitz S."/>
            <person name="Beeson K."/>
            <person name="Sutton G."/>
            <person name="Rogers Y.-H."/>
            <person name="Friedman R."/>
            <person name="Frazier M."/>
            <person name="Venter J.C."/>
        </authorList>
    </citation>
    <scope>NUCLEOTIDE SEQUENCE [LARGE SCALE GENOMIC DNA]</scope>
    <source>
        <strain evidence="3 4">ATCC 23134</strain>
    </source>
</reference>
<evidence type="ECO:0000313" key="3">
    <source>
        <dbReference type="EMBL" id="EAY31989.1"/>
    </source>
</evidence>
<comment type="caution">
    <text evidence="3">The sequence shown here is derived from an EMBL/GenBank/DDBJ whole genome shotgun (WGS) entry which is preliminary data.</text>
</comment>
<dbReference type="EMBL" id="AAWS01000001">
    <property type="protein sequence ID" value="EAY31989.1"/>
    <property type="molecule type" value="Genomic_DNA"/>
</dbReference>
<keyword evidence="4" id="KW-1185">Reference proteome</keyword>
<dbReference type="InterPro" id="IPR000683">
    <property type="entry name" value="Gfo/Idh/MocA-like_OxRdtase_N"/>
</dbReference>
<name>A1ZCI7_MICM2</name>
<gene>
    <name evidence="3" type="ORF">M23134_02018</name>
</gene>
<organism evidence="3 4">
    <name type="scientific">Microscilla marina ATCC 23134</name>
    <dbReference type="NCBI Taxonomy" id="313606"/>
    <lineage>
        <taxon>Bacteria</taxon>
        <taxon>Pseudomonadati</taxon>
        <taxon>Bacteroidota</taxon>
        <taxon>Cytophagia</taxon>
        <taxon>Cytophagales</taxon>
        <taxon>Microscillaceae</taxon>
        <taxon>Microscilla</taxon>
    </lineage>
</organism>
<dbReference type="OrthoDB" id="9795543at2"/>
<dbReference type="RefSeq" id="WP_002692864.1">
    <property type="nucleotide sequence ID" value="NZ_AAWS01000001.1"/>
</dbReference>
<dbReference type="InterPro" id="IPR055170">
    <property type="entry name" value="GFO_IDH_MocA-like_dom"/>
</dbReference>
<dbReference type="Gene3D" id="3.30.360.10">
    <property type="entry name" value="Dihydrodipicolinate Reductase, domain 2"/>
    <property type="match status" value="1"/>
</dbReference>
<dbReference type="Pfam" id="PF01408">
    <property type="entry name" value="GFO_IDH_MocA"/>
    <property type="match status" value="1"/>
</dbReference>
<dbReference type="SUPFAM" id="SSF51735">
    <property type="entry name" value="NAD(P)-binding Rossmann-fold domains"/>
    <property type="match status" value="1"/>
</dbReference>
<evidence type="ECO:0000313" key="4">
    <source>
        <dbReference type="Proteomes" id="UP000004095"/>
    </source>
</evidence>
<evidence type="ECO:0000259" key="2">
    <source>
        <dbReference type="Pfam" id="PF22725"/>
    </source>
</evidence>
<evidence type="ECO:0000259" key="1">
    <source>
        <dbReference type="Pfam" id="PF01408"/>
    </source>
</evidence>
<dbReference type="AlphaFoldDB" id="A1ZCI7"/>
<proteinExistence type="predicted"/>
<dbReference type="Gene3D" id="3.40.50.720">
    <property type="entry name" value="NAD(P)-binding Rossmann-like Domain"/>
    <property type="match status" value="1"/>
</dbReference>
<dbReference type="InterPro" id="IPR052515">
    <property type="entry name" value="Gfo/Idh/MocA_Oxidoreductase"/>
</dbReference>
<sequence>MDKVKFAIIGCGNIGKRHIAVVDAEEGAQLTAICDIDESVCIEQSTLYQNVPYYTNYHDLLKEVDCDFVNICTPHALHKEMALAVISQGKNVLVEKPMALSVKDCEEMNQAAQKAGVKLYVVKQNRFNTPVRLLKQLLDSGKLGQVYMVKCDVLWNRYQGYYDESPWRGKKALEGGALFTQVSHFIDLLVWWFGDVIDAKAHLSTKSHEIEIEDCGNASIVFDSGTMGAITWTTSVYSKNYEGSITIVGENGTIKIGGKYLNKIEYWDVQAWPLDTTIEYTDKPNLYGKYQGTSSNHPFVIEHIIQNFNQNSGDVVEGTEGIRSIKAIEMIYKKSTASIK</sequence>
<dbReference type="GO" id="GO:0000166">
    <property type="term" value="F:nucleotide binding"/>
    <property type="evidence" value="ECO:0007669"/>
    <property type="project" value="InterPro"/>
</dbReference>
<protein>
    <submittedName>
        <fullName evidence="3">WblB protein</fullName>
    </submittedName>
</protein>
<feature type="domain" description="Gfo/Idh/MocA-like oxidoreductase N-terminal" evidence="1">
    <location>
        <begin position="5"/>
        <end position="121"/>
    </location>
</feature>
<accession>A1ZCI7</accession>
<dbReference type="SUPFAM" id="SSF55347">
    <property type="entry name" value="Glyceraldehyde-3-phosphate dehydrogenase-like, C-terminal domain"/>
    <property type="match status" value="1"/>
</dbReference>
<dbReference type="Proteomes" id="UP000004095">
    <property type="component" value="Unassembled WGS sequence"/>
</dbReference>
<dbReference type="InterPro" id="IPR036291">
    <property type="entry name" value="NAD(P)-bd_dom_sf"/>
</dbReference>